<dbReference type="EC" id="2.7.13.3" evidence="2"/>
<dbReference type="SUPFAM" id="SSF55781">
    <property type="entry name" value="GAF domain-like"/>
    <property type="match status" value="1"/>
</dbReference>
<dbReference type="Gene3D" id="3.30.450.40">
    <property type="match status" value="1"/>
</dbReference>
<dbReference type="SUPFAM" id="SSF52540">
    <property type="entry name" value="P-loop containing nucleoside triphosphate hydrolases"/>
    <property type="match status" value="1"/>
</dbReference>
<feature type="domain" description="Protein kinase" evidence="4">
    <location>
        <begin position="6"/>
        <end position="267"/>
    </location>
</feature>
<dbReference type="Proteomes" id="UP000238348">
    <property type="component" value="Chromosome"/>
</dbReference>
<dbReference type="SMART" id="SM00388">
    <property type="entry name" value="HisKA"/>
    <property type="match status" value="1"/>
</dbReference>
<sequence>MAPFDGEILEQIYDGVATRVHRGRRSDGQPVILKIAKDRSSHAALSALRHQHAILRDLEGALVVRALGLAEVDGHAALVQEDIGGASLKALGIAGNTSLMDWLALAVRLTEALSSVHARNVVHKDVNPSNIVLRTGDGEVRLIDFGISTLLPQEAVSFGPPARLNGTLLYMSPEQTGRINRPLDYRSDYYSLGATLYELLTGRAPFDAADPLELVHCHLARKPPSPVEIRPGVPQGISDVVLKLLAKNANDRYQSAAGLRRDLDACMAELQQTGTVLPFELGRDDRPEGFRLPEKLYGRSVEVQRLLAAFEGRRGAALLLVSGYSGVGKTALIQEVHRPLTLRRGSFVAGKFDQYQSSIPYSAVAEVLGALASEILTESTEALSQWIDRIREALQERISVLLDLVPSLSELMADPARALTVAPAEAQERLGRAVADFVSLFATVDHPLCIFFDDLQWADLGSLKLIEELLRSLRDQPLFVIGAFRDNEVGEGHPLRISLRAIASAGVAVEQIELLPLGREDVAAMVADALSVPPESAASLAGLLSEKTGGNPFFLRSFLRSLHTDGLITRDAQGFHWDSGRIAQRGVTDNVVVLLADRALKLPERTKQALLVAACTGTVFSLSLIALVMDLPAEAVGEALWEAVKDGLIIPLDSVHSRVAMVAESPSLRCRFAHDRVQQAVVSLVDAAALAGLQRRIGARLLATLDRESLEQRIFEVVGHFNAGRAAIEDAGERTTYARLDHRAARKALKAGASQQALDFARAGVELLGEDGWDEQPDLCRDLHEVGAEAAFFCSNLETLDDLSKRLLAHARDATDEVFVKRLEGQVHYSQQRHAEALRTYVEALRHLGIELSETPTADEIEEERRAAREALHGRGIEDLLDLPVCTDPAAVQAIQILNYLILITYSVMSPLYPVAICRLVRTSLRYGNLAESTFGYIYYGVLLSLDGDHESGYRYGQLALRLADRFGDSNFSSQVYLYAHYMLIFRKTMPSALSPAFLEAYRYGIAASSPFYTACSAVTLCITRFIGGHELSELSRDQERYRRVIQKFRQTLVLHWHEPYQQAVHNLREDVDDPTRLCGPFYDEAERLPALIAARDPSGLLNYYYCKAFLCFVFGDVAGALAAVESNAPQTPQLDTAIWASSWAFLAGLIAAAAARGAPSEQRGGLIELAIAQRDKLRSWAPLCPEAHEHKLVLVEAEILRAQGANEDLDARYERAASLAAASGMLNEQAIGCEVTARYHIESGHRKTARKYIKDAHHAYLHWGAVSKARAMEREHPQILPRILVGDLSAATLSAGGFSEQELDILDFVGVLEASQALSRETSVDRILTRLMDLVLSASGAEVGYLLREAGGEWHVDARASTSGTAVESASDGADLGAIVARSVVSYVARTRELLVLNDAGRSARFAREPRFADHKVRSVLCFPLLRKNETIGVIYLENNLVEDAFTPSRVGVLQILGAQAVISLENATLYGTLEQQVKSRTVELEKRNDELAVALKSLRETQDRMVVQERLASLGAMVAGIAHELRNPLNFVNNFAELSAKLLAQASAKPAPGDDAARMGKLLGTLELNLRKIRDHGQRMDGIIRSMLDHSRAGGGPPAAGRGERDGREVRGPRLPRPASPRPVRRDHVRAEAGSGGPDGERRAAGAEPGPAQPARQRMLRRAQEEGAPLRRRVHPRDPPRHGRGA</sequence>
<gene>
    <name evidence="5" type="ORF">SOCE26_039590</name>
</gene>
<dbReference type="Gene3D" id="1.10.510.10">
    <property type="entry name" value="Transferase(Phosphotransferase) domain 1"/>
    <property type="match status" value="1"/>
</dbReference>
<dbReference type="OrthoDB" id="5521237at2"/>
<dbReference type="InterPro" id="IPR003661">
    <property type="entry name" value="HisK_dim/P_dom"/>
</dbReference>
<dbReference type="Pfam" id="PF00512">
    <property type="entry name" value="HisKA"/>
    <property type="match status" value="1"/>
</dbReference>
<evidence type="ECO:0000256" key="2">
    <source>
        <dbReference type="ARBA" id="ARBA00012438"/>
    </source>
</evidence>
<dbReference type="SUPFAM" id="SSF47384">
    <property type="entry name" value="Homodimeric domain of signal transducing histidine kinase"/>
    <property type="match status" value="1"/>
</dbReference>
<dbReference type="Pfam" id="PF13185">
    <property type="entry name" value="GAF_2"/>
    <property type="match status" value="1"/>
</dbReference>
<dbReference type="CDD" id="cd14014">
    <property type="entry name" value="STKc_PknB_like"/>
    <property type="match status" value="1"/>
</dbReference>
<feature type="compositionally biased region" description="Basic and acidic residues" evidence="3">
    <location>
        <begin position="1678"/>
        <end position="1688"/>
    </location>
</feature>
<proteinExistence type="predicted"/>
<dbReference type="InterPro" id="IPR036097">
    <property type="entry name" value="HisK_dim/P_sf"/>
</dbReference>
<reference evidence="5 6" key="1">
    <citation type="submission" date="2015-09" db="EMBL/GenBank/DDBJ databases">
        <title>Sorangium comparison.</title>
        <authorList>
            <person name="Zaburannyi N."/>
            <person name="Bunk B."/>
            <person name="Overmann J."/>
            <person name="Mueller R."/>
        </authorList>
    </citation>
    <scope>NUCLEOTIDE SEQUENCE [LARGE SCALE GENOMIC DNA]</scope>
    <source>
        <strain evidence="5 6">So ce26</strain>
    </source>
</reference>
<organism evidence="5 6">
    <name type="scientific">Sorangium cellulosum</name>
    <name type="common">Polyangium cellulosum</name>
    <dbReference type="NCBI Taxonomy" id="56"/>
    <lineage>
        <taxon>Bacteria</taxon>
        <taxon>Pseudomonadati</taxon>
        <taxon>Myxococcota</taxon>
        <taxon>Polyangia</taxon>
        <taxon>Polyangiales</taxon>
        <taxon>Polyangiaceae</taxon>
        <taxon>Sorangium</taxon>
    </lineage>
</organism>
<dbReference type="Gene3D" id="1.10.287.130">
    <property type="match status" value="1"/>
</dbReference>
<dbReference type="PANTHER" id="PTHR43642:SF1">
    <property type="entry name" value="HYBRID SIGNAL TRANSDUCTION HISTIDINE KINASE G"/>
    <property type="match status" value="1"/>
</dbReference>
<dbReference type="InterPro" id="IPR011009">
    <property type="entry name" value="Kinase-like_dom_sf"/>
</dbReference>
<dbReference type="InterPro" id="IPR029016">
    <property type="entry name" value="GAF-like_dom_sf"/>
</dbReference>
<dbReference type="Pfam" id="PF00069">
    <property type="entry name" value="Pkinase"/>
    <property type="match status" value="1"/>
</dbReference>
<dbReference type="InterPro" id="IPR003018">
    <property type="entry name" value="GAF"/>
</dbReference>
<dbReference type="PANTHER" id="PTHR43642">
    <property type="entry name" value="HYBRID SIGNAL TRANSDUCTION HISTIDINE KINASE G"/>
    <property type="match status" value="1"/>
</dbReference>
<dbReference type="CDD" id="cd00082">
    <property type="entry name" value="HisKA"/>
    <property type="match status" value="1"/>
</dbReference>
<accession>A0A2L0ET96</accession>
<dbReference type="InterPro" id="IPR041664">
    <property type="entry name" value="AAA_16"/>
</dbReference>
<evidence type="ECO:0000256" key="1">
    <source>
        <dbReference type="ARBA" id="ARBA00000085"/>
    </source>
</evidence>
<evidence type="ECO:0000259" key="4">
    <source>
        <dbReference type="PROSITE" id="PS50011"/>
    </source>
</evidence>
<name>A0A2L0ET96_SORCE</name>
<dbReference type="SMART" id="SM00065">
    <property type="entry name" value="GAF"/>
    <property type="match status" value="1"/>
</dbReference>
<feature type="compositionally biased region" description="Low complexity" evidence="3">
    <location>
        <begin position="1648"/>
        <end position="1659"/>
    </location>
</feature>
<dbReference type="Pfam" id="PF13191">
    <property type="entry name" value="AAA_16"/>
    <property type="match status" value="1"/>
</dbReference>
<dbReference type="EMBL" id="CP012673">
    <property type="protein sequence ID" value="AUX42526.1"/>
    <property type="molecule type" value="Genomic_DNA"/>
</dbReference>
<dbReference type="SUPFAM" id="SSF56112">
    <property type="entry name" value="Protein kinase-like (PK-like)"/>
    <property type="match status" value="1"/>
</dbReference>
<dbReference type="Gene3D" id="3.40.50.300">
    <property type="entry name" value="P-loop containing nucleotide triphosphate hydrolases"/>
    <property type="match status" value="1"/>
</dbReference>
<evidence type="ECO:0000256" key="3">
    <source>
        <dbReference type="SAM" id="MobiDB-lite"/>
    </source>
</evidence>
<evidence type="ECO:0000313" key="5">
    <source>
        <dbReference type="EMBL" id="AUX42526.1"/>
    </source>
</evidence>
<dbReference type="InterPro" id="IPR053159">
    <property type="entry name" value="Hybrid_Histidine_Kinase"/>
</dbReference>
<evidence type="ECO:0000313" key="6">
    <source>
        <dbReference type="Proteomes" id="UP000238348"/>
    </source>
</evidence>
<dbReference type="PROSITE" id="PS50011">
    <property type="entry name" value="PROTEIN_KINASE_DOM"/>
    <property type="match status" value="1"/>
</dbReference>
<feature type="compositionally biased region" description="Basic and acidic residues" evidence="3">
    <location>
        <begin position="1604"/>
        <end position="1614"/>
    </location>
</feature>
<comment type="catalytic activity">
    <reaction evidence="1">
        <text>ATP + protein L-histidine = ADP + protein N-phospho-L-histidine.</text>
        <dbReference type="EC" id="2.7.13.3"/>
    </reaction>
</comment>
<dbReference type="RefSeq" id="WP_104981328.1">
    <property type="nucleotide sequence ID" value="NZ_CP012673.1"/>
</dbReference>
<protein>
    <recommendedName>
        <fullName evidence="2">histidine kinase</fullName>
        <ecNumber evidence="2">2.7.13.3</ecNumber>
    </recommendedName>
</protein>
<dbReference type="GO" id="GO:0005524">
    <property type="term" value="F:ATP binding"/>
    <property type="evidence" value="ECO:0007669"/>
    <property type="project" value="InterPro"/>
</dbReference>
<dbReference type="GO" id="GO:0000155">
    <property type="term" value="F:phosphorelay sensor kinase activity"/>
    <property type="evidence" value="ECO:0007669"/>
    <property type="project" value="InterPro"/>
</dbReference>
<dbReference type="InterPro" id="IPR000719">
    <property type="entry name" value="Prot_kinase_dom"/>
</dbReference>
<feature type="region of interest" description="Disordered" evidence="3">
    <location>
        <begin position="1590"/>
        <end position="1688"/>
    </location>
</feature>
<dbReference type="InterPro" id="IPR027417">
    <property type="entry name" value="P-loop_NTPase"/>
</dbReference>